<dbReference type="Pfam" id="PF13855">
    <property type="entry name" value="LRR_8"/>
    <property type="match status" value="2"/>
</dbReference>
<evidence type="ECO:0000313" key="4">
    <source>
        <dbReference type="EMBL" id="KAK2174387.1"/>
    </source>
</evidence>
<dbReference type="InterPro" id="IPR003591">
    <property type="entry name" value="Leu-rich_rpt_typical-subtyp"/>
</dbReference>
<evidence type="ECO:0000256" key="2">
    <source>
        <dbReference type="ARBA" id="ARBA00022737"/>
    </source>
</evidence>
<dbReference type="PANTHER" id="PTHR45712:SF22">
    <property type="entry name" value="INSULIN-LIKE GROWTH FACTOR-BINDING PROTEIN COMPLEX ACID LABILE SUBUNIT"/>
    <property type="match status" value="1"/>
</dbReference>
<evidence type="ECO:0000256" key="3">
    <source>
        <dbReference type="SAM" id="SignalP"/>
    </source>
</evidence>
<dbReference type="PANTHER" id="PTHR45712">
    <property type="entry name" value="AGAP008170-PA"/>
    <property type="match status" value="1"/>
</dbReference>
<dbReference type="AlphaFoldDB" id="A0AAD9KN47"/>
<keyword evidence="3" id="KW-0732">Signal</keyword>
<dbReference type="Gene3D" id="3.80.10.10">
    <property type="entry name" value="Ribonuclease Inhibitor"/>
    <property type="match status" value="2"/>
</dbReference>
<dbReference type="SMART" id="SM00369">
    <property type="entry name" value="LRR_TYP"/>
    <property type="match status" value="7"/>
</dbReference>
<evidence type="ECO:0000256" key="1">
    <source>
        <dbReference type="ARBA" id="ARBA00022614"/>
    </source>
</evidence>
<reference evidence="4" key="1">
    <citation type="journal article" date="2023" name="Mol. Biol. Evol.">
        <title>Third-Generation Sequencing Reveals the Adaptive Role of the Epigenome in Three Deep-Sea Polychaetes.</title>
        <authorList>
            <person name="Perez M."/>
            <person name="Aroh O."/>
            <person name="Sun Y."/>
            <person name="Lan Y."/>
            <person name="Juniper S.K."/>
            <person name="Young C.R."/>
            <person name="Angers B."/>
            <person name="Qian P.Y."/>
        </authorList>
    </citation>
    <scope>NUCLEOTIDE SEQUENCE</scope>
    <source>
        <strain evidence="4">R07B-5</strain>
    </source>
</reference>
<gene>
    <name evidence="4" type="ORF">NP493_802g00002</name>
</gene>
<comment type="caution">
    <text evidence="4">The sequence shown here is derived from an EMBL/GenBank/DDBJ whole genome shotgun (WGS) entry which is preliminary data.</text>
</comment>
<feature type="chain" id="PRO_5042166125" evidence="3">
    <location>
        <begin position="22"/>
        <end position="404"/>
    </location>
</feature>
<dbReference type="EMBL" id="JAODUO010000805">
    <property type="protein sequence ID" value="KAK2174387.1"/>
    <property type="molecule type" value="Genomic_DNA"/>
</dbReference>
<dbReference type="SUPFAM" id="SSF52058">
    <property type="entry name" value="L domain-like"/>
    <property type="match status" value="1"/>
</dbReference>
<dbReference type="PROSITE" id="PS51450">
    <property type="entry name" value="LRR"/>
    <property type="match status" value="1"/>
</dbReference>
<proteinExistence type="predicted"/>
<sequence length="404" mass="45679">MRMLLLRTFLVVVLLSDSARSRGRKSRVPCASRDCQCRKVKGKARMTCVWVNRRLPVFHPRDVTYDRVNIANANLTRIPKAAFRNVSTTQLDLSGNLFGASGFNRGAFVGLEARLEVLLLPHCRLATVPTSSISRLRRLATLNLDGNVISVIPRNAFKRNRKLRELRLFQNQLRNIDAKAFRGLARMERLQLAQNRLPALWKGNFRGMRNLTTLDLSGNLLTRIVPGTFSGLNRLKWLDLASNLLTSLTKRMFKGLKQLQYVNLDGNPLTHIGDGAFAVIPRLKYLSLDLANVSRLSPGSFVRLARVKTLIVGDVNRPALPARLFRDLRRLKNLSVLNHRSVFKGLTPELFPAKFGFGRLSVWTAPLRPCNCDVAWIREFNRRGAYVHGYCDGKRPISCQKLTG</sequence>
<dbReference type="InterPro" id="IPR050333">
    <property type="entry name" value="SLRP"/>
</dbReference>
<organism evidence="4 5">
    <name type="scientific">Ridgeia piscesae</name>
    <name type="common">Tubeworm</name>
    <dbReference type="NCBI Taxonomy" id="27915"/>
    <lineage>
        <taxon>Eukaryota</taxon>
        <taxon>Metazoa</taxon>
        <taxon>Spiralia</taxon>
        <taxon>Lophotrochozoa</taxon>
        <taxon>Annelida</taxon>
        <taxon>Polychaeta</taxon>
        <taxon>Sedentaria</taxon>
        <taxon>Canalipalpata</taxon>
        <taxon>Sabellida</taxon>
        <taxon>Siboglinidae</taxon>
        <taxon>Ridgeia</taxon>
    </lineage>
</organism>
<dbReference type="InterPro" id="IPR001611">
    <property type="entry name" value="Leu-rich_rpt"/>
</dbReference>
<dbReference type="Proteomes" id="UP001209878">
    <property type="component" value="Unassembled WGS sequence"/>
</dbReference>
<accession>A0AAD9KN47</accession>
<keyword evidence="2" id="KW-0677">Repeat</keyword>
<feature type="signal peptide" evidence="3">
    <location>
        <begin position="1"/>
        <end position="21"/>
    </location>
</feature>
<keyword evidence="5" id="KW-1185">Reference proteome</keyword>
<protein>
    <submittedName>
        <fullName evidence="4">Uncharacterized protein</fullName>
    </submittedName>
</protein>
<dbReference type="FunFam" id="3.80.10.10:FF:001164">
    <property type="entry name" value="GH01279p"/>
    <property type="match status" value="1"/>
</dbReference>
<dbReference type="GO" id="GO:0005615">
    <property type="term" value="C:extracellular space"/>
    <property type="evidence" value="ECO:0007669"/>
    <property type="project" value="TreeGrafter"/>
</dbReference>
<evidence type="ECO:0000313" key="5">
    <source>
        <dbReference type="Proteomes" id="UP001209878"/>
    </source>
</evidence>
<dbReference type="InterPro" id="IPR032675">
    <property type="entry name" value="LRR_dom_sf"/>
</dbReference>
<name>A0AAD9KN47_RIDPI</name>
<keyword evidence="1" id="KW-0433">Leucine-rich repeat</keyword>